<organism evidence="2 3">
    <name type="scientific">Chelatococcus asaccharovorans</name>
    <dbReference type="NCBI Taxonomy" id="28210"/>
    <lineage>
        <taxon>Bacteria</taxon>
        <taxon>Pseudomonadati</taxon>
        <taxon>Pseudomonadota</taxon>
        <taxon>Alphaproteobacteria</taxon>
        <taxon>Hyphomicrobiales</taxon>
        <taxon>Chelatococcaceae</taxon>
        <taxon>Chelatococcus</taxon>
    </lineage>
</organism>
<keyword evidence="3" id="KW-1185">Reference proteome</keyword>
<dbReference type="EMBL" id="QJJK01000007">
    <property type="protein sequence ID" value="PXW57288.1"/>
    <property type="molecule type" value="Genomic_DNA"/>
</dbReference>
<dbReference type="InterPro" id="IPR007138">
    <property type="entry name" value="ABM_dom"/>
</dbReference>
<evidence type="ECO:0000259" key="1">
    <source>
        <dbReference type="PROSITE" id="PS51725"/>
    </source>
</evidence>
<dbReference type="Gene3D" id="3.30.70.100">
    <property type="match status" value="1"/>
</dbReference>
<dbReference type="SUPFAM" id="SSF54909">
    <property type="entry name" value="Dimeric alpha+beta barrel"/>
    <property type="match status" value="1"/>
</dbReference>
<dbReference type="Proteomes" id="UP000248021">
    <property type="component" value="Unassembled WGS sequence"/>
</dbReference>
<gene>
    <name evidence="2" type="ORF">C7450_107329</name>
</gene>
<accession>A0A2V3U4T7</accession>
<keyword evidence="2" id="KW-0503">Monooxygenase</keyword>
<comment type="caution">
    <text evidence="2">The sequence shown here is derived from an EMBL/GenBank/DDBJ whole genome shotgun (WGS) entry which is preliminary data.</text>
</comment>
<feature type="domain" description="ABM" evidence="1">
    <location>
        <begin position="4"/>
        <end position="95"/>
    </location>
</feature>
<evidence type="ECO:0000313" key="2">
    <source>
        <dbReference type="EMBL" id="PXW57288.1"/>
    </source>
</evidence>
<dbReference type="Pfam" id="PF03992">
    <property type="entry name" value="ABM"/>
    <property type="match status" value="1"/>
</dbReference>
<reference evidence="2 3" key="1">
    <citation type="submission" date="2018-05" db="EMBL/GenBank/DDBJ databases">
        <title>Genomic Encyclopedia of Type Strains, Phase IV (KMG-IV): sequencing the most valuable type-strain genomes for metagenomic binning, comparative biology and taxonomic classification.</title>
        <authorList>
            <person name="Goeker M."/>
        </authorList>
    </citation>
    <scope>NUCLEOTIDE SEQUENCE [LARGE SCALE GENOMIC DNA]</scope>
    <source>
        <strain evidence="2 3">DSM 6462</strain>
    </source>
</reference>
<dbReference type="PROSITE" id="PS51725">
    <property type="entry name" value="ABM"/>
    <property type="match status" value="1"/>
</dbReference>
<sequence length="103" mass="11117">MTQLAIIGTIIAQSGKREEVLEAVLRHRTRCLKEEAGAIAFEVLIPVEDETTLILYELYADEAALSAHLNGKSLLTLQGEVASKVVRLTGVRCTLKGSPEIAA</sequence>
<keyword evidence="2" id="KW-0560">Oxidoreductase</keyword>
<proteinExistence type="predicted"/>
<dbReference type="InterPro" id="IPR011008">
    <property type="entry name" value="Dimeric_a/b-barrel"/>
</dbReference>
<name>A0A2V3U4T7_9HYPH</name>
<dbReference type="AlphaFoldDB" id="A0A2V3U4T7"/>
<protein>
    <submittedName>
        <fullName evidence="2">Quinol monooxygenase YgiN</fullName>
    </submittedName>
</protein>
<dbReference type="GO" id="GO:0004497">
    <property type="term" value="F:monooxygenase activity"/>
    <property type="evidence" value="ECO:0007669"/>
    <property type="project" value="UniProtKB-KW"/>
</dbReference>
<evidence type="ECO:0000313" key="3">
    <source>
        <dbReference type="Proteomes" id="UP000248021"/>
    </source>
</evidence>